<dbReference type="Gene3D" id="3.10.20.890">
    <property type="match status" value="1"/>
</dbReference>
<dbReference type="EMBL" id="ACHG01000103">
    <property type="protein sequence ID" value="EEI65674.1"/>
    <property type="molecule type" value="Genomic_DNA"/>
</dbReference>
<feature type="non-terminal residue" evidence="3">
    <location>
        <position position="99"/>
    </location>
</feature>
<evidence type="ECO:0000313" key="4">
    <source>
        <dbReference type="Proteomes" id="UP000003419"/>
    </source>
</evidence>
<feature type="compositionally biased region" description="Polar residues" evidence="1">
    <location>
        <begin position="18"/>
        <end position="32"/>
    </location>
</feature>
<dbReference type="InterPro" id="IPR012706">
    <property type="entry name" value="Rib_alpha_Esp_rpt"/>
</dbReference>
<protein>
    <submittedName>
        <fullName evidence="3">Rib/alpha-like repeat protein</fullName>
    </submittedName>
</protein>
<name>A0A8D9S5J2_LIMRT</name>
<proteinExistence type="predicted"/>
<feature type="region of interest" description="Disordered" evidence="1">
    <location>
        <begin position="1"/>
        <end position="56"/>
    </location>
</feature>
<feature type="domain" description="Rib" evidence="2">
    <location>
        <begin position="3"/>
        <end position="78"/>
    </location>
</feature>
<feature type="non-terminal residue" evidence="3">
    <location>
        <position position="1"/>
    </location>
</feature>
<evidence type="ECO:0000259" key="2">
    <source>
        <dbReference type="Pfam" id="PF08428"/>
    </source>
</evidence>
<dbReference type="Proteomes" id="UP000003419">
    <property type="component" value="Unassembled WGS sequence"/>
</dbReference>
<gene>
    <name evidence="3" type="ORF">HMPREF0534_1003</name>
</gene>
<organism evidence="3 4">
    <name type="scientific">Limosilactobacillus reuteri CF48-3A</name>
    <dbReference type="NCBI Taxonomy" id="525341"/>
    <lineage>
        <taxon>Bacteria</taxon>
        <taxon>Bacillati</taxon>
        <taxon>Bacillota</taxon>
        <taxon>Bacilli</taxon>
        <taxon>Lactobacillales</taxon>
        <taxon>Lactobacillaceae</taxon>
        <taxon>Limosilactobacillus</taxon>
    </lineage>
</organism>
<comment type="caution">
    <text evidence="3">The sequence shown here is derived from an EMBL/GenBank/DDBJ whole genome shotgun (WGS) entry which is preliminary data.</text>
</comment>
<evidence type="ECO:0000256" key="1">
    <source>
        <dbReference type="SAM" id="MobiDB-lite"/>
    </source>
</evidence>
<sequence>HTQADTNTPEAGKVTVNKGETPSAQSAISNNKELPEGTQYDWKEPIDTTTPGDKTGTVVVTYPDGSSEEVPGVTVHVNSDTDLINAKAGNTPDVPRGVE</sequence>
<dbReference type="NCBIfam" id="TIGR02331">
    <property type="entry name" value="rib_alpha"/>
    <property type="match status" value="1"/>
</dbReference>
<accession>A0A8D9S5J2</accession>
<dbReference type="RefSeq" id="WP_003672840.1">
    <property type="nucleotide sequence ID" value="NZ_GG693730.1"/>
</dbReference>
<dbReference type="AlphaFoldDB" id="A0A8D9S5J2"/>
<reference evidence="3 4" key="1">
    <citation type="submission" date="2009-01" db="EMBL/GenBank/DDBJ databases">
        <authorList>
            <person name="Qin X."/>
            <person name="Bachman B."/>
            <person name="Battles P."/>
            <person name="Bell A."/>
            <person name="Bess C."/>
            <person name="Bickham C."/>
            <person name="Chaboub L."/>
            <person name="Chen D."/>
            <person name="Coyle M."/>
            <person name="Deiros D.R."/>
            <person name="Dinh H."/>
            <person name="Forbes L."/>
            <person name="Fowler G."/>
            <person name="Francisco L."/>
            <person name="Fu Q."/>
            <person name="Gubbala S."/>
            <person name="Hale W."/>
            <person name="Han Y."/>
            <person name="Hemphill L."/>
            <person name="Highlander S.K."/>
            <person name="Hirani K."/>
            <person name="Hogues M."/>
            <person name="Jackson L."/>
            <person name="Jakkamsetti A."/>
            <person name="Javaid M."/>
            <person name="Jiang H."/>
            <person name="Korchina V."/>
            <person name="Kovar C."/>
            <person name="Lara F."/>
            <person name="Lee S."/>
            <person name="Mata R."/>
            <person name="Mathew T."/>
            <person name="Moen C."/>
            <person name="Morales K."/>
            <person name="Munidasa M."/>
            <person name="Nazareth L."/>
            <person name="Ngo R."/>
            <person name="Nguyen L."/>
            <person name="Okwuonu G."/>
            <person name="Ongeri F."/>
            <person name="Patil S."/>
            <person name="Petrosino J."/>
            <person name="Pham C."/>
            <person name="Pham P."/>
            <person name="Pu L.-L."/>
            <person name="Puazo M."/>
            <person name="Raj R."/>
            <person name="Reid J."/>
            <person name="Rouhana J."/>
            <person name="Saada N."/>
            <person name="Shang Y."/>
            <person name="Simmons D."/>
            <person name="Thornton R."/>
            <person name="Warren J."/>
            <person name="Weissenberger G."/>
            <person name="Zhang J."/>
            <person name="Zhang L."/>
            <person name="Zhou C."/>
            <person name="Zhu D."/>
            <person name="Muzny D."/>
            <person name="Worley K."/>
            <person name="Gibbs R."/>
        </authorList>
    </citation>
    <scope>NUCLEOTIDE SEQUENCE [LARGE SCALE GENOMIC DNA]</scope>
    <source>
        <strain evidence="3 4">CF48-3A</strain>
    </source>
</reference>
<dbReference type="Pfam" id="PF08428">
    <property type="entry name" value="Rib"/>
    <property type="match status" value="1"/>
</dbReference>
<dbReference type="InterPro" id="IPR059115">
    <property type="entry name" value="Rib"/>
</dbReference>
<evidence type="ECO:0000313" key="3">
    <source>
        <dbReference type="EMBL" id="EEI65674.1"/>
    </source>
</evidence>